<name>A0A1D7VJ66_9ACTN</name>
<dbReference type="OrthoDB" id="4287213at2"/>
<evidence type="ECO:0000259" key="2">
    <source>
        <dbReference type="Pfam" id="PF14230"/>
    </source>
</evidence>
<keyword evidence="1" id="KW-1133">Transmembrane helix</keyword>
<proteinExistence type="predicted"/>
<feature type="transmembrane region" description="Helical" evidence="1">
    <location>
        <begin position="12"/>
        <end position="33"/>
    </location>
</feature>
<accession>A0A1D7VJ66</accession>
<keyword evidence="1" id="KW-0812">Transmembrane</keyword>
<dbReference type="Pfam" id="PF14230">
    <property type="entry name" value="DUF4333"/>
    <property type="match status" value="1"/>
</dbReference>
<dbReference type="AlphaFoldDB" id="A0A1D7VJ66"/>
<keyword evidence="4" id="KW-1185">Reference proteome</keyword>
<evidence type="ECO:0000313" key="4">
    <source>
        <dbReference type="Proteomes" id="UP000094094"/>
    </source>
</evidence>
<dbReference type="EMBL" id="CP017157">
    <property type="protein sequence ID" value="AOP46804.1"/>
    <property type="molecule type" value="Genomic_DNA"/>
</dbReference>
<dbReference type="KEGG" id="slc:SL103_11590"/>
<sequence>MSAPPRNGGRLLTPVLGVLAALVVAGVVALVAARLGERDATSEVDGGTHTVPRTEIARTISGQLTLPFRRGPDAVRCFGDLRPVPAAAVRCTAHFPLGRDRQLTVEVTRVQHNKVTYRRRPAPH</sequence>
<protein>
    <submittedName>
        <fullName evidence="3">DUF4333 domain-containing protein</fullName>
    </submittedName>
</protein>
<evidence type="ECO:0000313" key="3">
    <source>
        <dbReference type="EMBL" id="AOP46804.1"/>
    </source>
</evidence>
<gene>
    <name evidence="3" type="ORF">SL103_11590</name>
</gene>
<organism evidence="3 4">
    <name type="scientific">Streptomyces lydicus</name>
    <dbReference type="NCBI Taxonomy" id="47763"/>
    <lineage>
        <taxon>Bacteria</taxon>
        <taxon>Bacillati</taxon>
        <taxon>Actinomycetota</taxon>
        <taxon>Actinomycetes</taxon>
        <taxon>Kitasatosporales</taxon>
        <taxon>Streptomycetaceae</taxon>
        <taxon>Streptomyces</taxon>
    </lineage>
</organism>
<dbReference type="Proteomes" id="UP000094094">
    <property type="component" value="Chromosome"/>
</dbReference>
<feature type="domain" description="DUF4333" evidence="2">
    <location>
        <begin position="46"/>
        <end position="110"/>
    </location>
</feature>
<keyword evidence="1" id="KW-0472">Membrane</keyword>
<reference evidence="3 4" key="1">
    <citation type="submission" date="2016-09" db="EMBL/GenBank/DDBJ databases">
        <title>Complete genome sequencing of Streptomyces lydicus 103 and metabolic pathways analysis of antibiotic biosynthesis.</title>
        <authorList>
            <person name="Jia N."/>
            <person name="Ding M.-Z."/>
            <person name="Gao F."/>
            <person name="Yuan Y.-J."/>
        </authorList>
    </citation>
    <scope>NUCLEOTIDE SEQUENCE [LARGE SCALE GENOMIC DNA]</scope>
    <source>
        <strain evidence="3 4">103</strain>
    </source>
</reference>
<evidence type="ECO:0000256" key="1">
    <source>
        <dbReference type="SAM" id="Phobius"/>
    </source>
</evidence>
<dbReference type="RefSeq" id="WP_069568781.1">
    <property type="nucleotide sequence ID" value="NZ_CP017157.1"/>
</dbReference>
<dbReference type="InterPro" id="IPR025637">
    <property type="entry name" value="DUF4333"/>
</dbReference>